<dbReference type="Pfam" id="PF02009">
    <property type="entry name" value="RIFIN"/>
    <property type="match status" value="1"/>
</dbReference>
<proteinExistence type="predicted"/>
<dbReference type="VEuPathDB" id="PlasmoDB:PRCDC_0038100"/>
<gene>
    <name evidence="2" type="ORF">PRG01_0631500</name>
</gene>
<keyword evidence="1" id="KW-0812">Transmembrane</keyword>
<keyword evidence="1" id="KW-1133">Transmembrane helix</keyword>
<dbReference type="VEuPathDB" id="PlasmoDB:PRG01_0631500"/>
<evidence type="ECO:0000256" key="1">
    <source>
        <dbReference type="SAM" id="Phobius"/>
    </source>
</evidence>
<dbReference type="Proteomes" id="UP000240500">
    <property type="component" value="Chromosome 6"/>
</dbReference>
<reference evidence="2 3" key="1">
    <citation type="submission" date="2016-09" db="EMBL/GenBank/DDBJ databases">
        <authorList>
            <consortium name="Pathogen Informatics"/>
        </authorList>
    </citation>
    <scope>NUCLEOTIDE SEQUENCE [LARGE SCALE GENOMIC DNA]</scope>
</reference>
<evidence type="ECO:0000313" key="3">
    <source>
        <dbReference type="Proteomes" id="UP000240500"/>
    </source>
</evidence>
<dbReference type="EMBL" id="LT969569">
    <property type="protein sequence ID" value="SOV77658.1"/>
    <property type="molecule type" value="Genomic_DNA"/>
</dbReference>
<dbReference type="OrthoDB" id="378810at2759"/>
<organism evidence="2 3">
    <name type="scientific">Plasmodium reichenowi</name>
    <dbReference type="NCBI Taxonomy" id="5854"/>
    <lineage>
        <taxon>Eukaryota</taxon>
        <taxon>Sar</taxon>
        <taxon>Alveolata</taxon>
        <taxon>Apicomplexa</taxon>
        <taxon>Aconoidasida</taxon>
        <taxon>Haemosporida</taxon>
        <taxon>Plasmodiidae</taxon>
        <taxon>Plasmodium</taxon>
        <taxon>Plasmodium (Laverania)</taxon>
    </lineage>
</organism>
<evidence type="ECO:0000313" key="2">
    <source>
        <dbReference type="EMBL" id="SOV77658.1"/>
    </source>
</evidence>
<feature type="transmembrane region" description="Helical" evidence="1">
    <location>
        <begin position="5"/>
        <end position="23"/>
    </location>
</feature>
<name>A0A2P9D9I7_PLARE</name>
<feature type="transmembrane region" description="Helical" evidence="1">
    <location>
        <begin position="333"/>
        <end position="358"/>
    </location>
</feature>
<keyword evidence="1" id="KW-0472">Membrane</keyword>
<accession>A0A2P9D9I7</accession>
<dbReference type="AlphaFoldDB" id="A0A2P9D9I7"/>
<dbReference type="InterPro" id="IPR006373">
    <property type="entry name" value="VSA_Rifin"/>
</dbReference>
<dbReference type="NCBIfam" id="TIGR01477">
    <property type="entry name" value="RIFIN"/>
    <property type="match status" value="1"/>
</dbReference>
<protein>
    <submittedName>
        <fullName evidence="2">Rifin PIR protein, putative</fullName>
    </submittedName>
</protein>
<sequence>MKVHYINILLFALPLNILVTLYHEHNKNKPYITPHHTYTNRSLCECDLYIPNYDNDAQMKEVMENFNKQTQQRFHEYDERMKTTRQKCKDQCDKEIQKIILKDKLEKELTEKFATLHTDIQSDAFPTCVCEKSIADKMEKGCLRCGYGLGTVAPTVGLFGSVVIGAWKNAALKAAAKYAMEQGAAKGAIAGAEAGVDAVISGLTNEFGVLTLGVEPLGSVINVTNYMKVSFISEKIYSHYSTTCTPSMVGYRLVGDFNLRDPFCKLVMKPSLAASRGEGIGPRPAEFIETTVKRVVAEGTKAAAEETTEVTTSQTALLKAKNIAAVEATTTPYYTPIIVSIVAIVIIVLIMVIIYLILRYRRKKKMKKKLQYIKLLEE</sequence>